<evidence type="ECO:0000313" key="2">
    <source>
        <dbReference type="Proteomes" id="UP000677054"/>
    </source>
</evidence>
<dbReference type="EMBL" id="CAJPEV010002442">
    <property type="protein sequence ID" value="CAG0896892.1"/>
    <property type="molecule type" value="Genomic_DNA"/>
</dbReference>
<organism evidence="1">
    <name type="scientific">Darwinula stevensoni</name>
    <dbReference type="NCBI Taxonomy" id="69355"/>
    <lineage>
        <taxon>Eukaryota</taxon>
        <taxon>Metazoa</taxon>
        <taxon>Ecdysozoa</taxon>
        <taxon>Arthropoda</taxon>
        <taxon>Crustacea</taxon>
        <taxon>Oligostraca</taxon>
        <taxon>Ostracoda</taxon>
        <taxon>Podocopa</taxon>
        <taxon>Podocopida</taxon>
        <taxon>Darwinulocopina</taxon>
        <taxon>Darwinuloidea</taxon>
        <taxon>Darwinulidae</taxon>
        <taxon>Darwinula</taxon>
    </lineage>
</organism>
<dbReference type="AlphaFoldDB" id="A0A7R9FNL4"/>
<reference evidence="1" key="1">
    <citation type="submission" date="2020-11" db="EMBL/GenBank/DDBJ databases">
        <authorList>
            <person name="Tran Van P."/>
        </authorList>
    </citation>
    <scope>NUCLEOTIDE SEQUENCE</scope>
</reference>
<accession>A0A7R9FNL4</accession>
<evidence type="ECO:0000313" key="1">
    <source>
        <dbReference type="EMBL" id="CAD7249683.1"/>
    </source>
</evidence>
<protein>
    <submittedName>
        <fullName evidence="1">Uncharacterized protein</fullName>
    </submittedName>
</protein>
<gene>
    <name evidence="1" type="ORF">DSTB1V02_LOCUS9471</name>
</gene>
<dbReference type="PANTHER" id="PTHR31434">
    <property type="entry name" value="S PHASE CYCLIN A-ASSOCIATED PROTEIN IN THE ENDOPLASMIC RETICULUM"/>
    <property type="match status" value="1"/>
</dbReference>
<sequence>MVYARASYLVSVGVVEKIAQCLGSIRDPIPEEDCHSHSHSQSQGILEFLNQALAFLSAIVGTLACRSPIQSLGKRPGDPTQLLATLEVTELAGTVSMLYGMLLYQGEPPSKGRTPPPPLGESILAIIGSVVSFLVSAAQADTLLLQTILGSEGMSLEFRHISSYLLWYFTHWEEKDLLHQLISLIGYFTVHHLDNQLLVQSGQQPSVLQQLATLPLAYFTDSDLTRILFPTLIAASYSNPENTAVLQQEINPQLLEEFLESPEAQGIHLIQLLKSGISKH</sequence>
<name>A0A7R9FNL4_9CRUS</name>
<dbReference type="EMBL" id="LR901959">
    <property type="protein sequence ID" value="CAD7249683.1"/>
    <property type="molecule type" value="Genomic_DNA"/>
</dbReference>
<proteinExistence type="predicted"/>
<dbReference type="PANTHER" id="PTHR31434:SF2">
    <property type="entry name" value="S PHASE CYCLIN A-ASSOCIATED PROTEIN IN THE ENDOPLASMIC RETICULUM"/>
    <property type="match status" value="1"/>
</dbReference>
<dbReference type="OrthoDB" id="6360654at2759"/>
<dbReference type="Proteomes" id="UP000677054">
    <property type="component" value="Unassembled WGS sequence"/>
</dbReference>
<keyword evidence="2" id="KW-1185">Reference proteome</keyword>